<sequence length="1118" mass="121567">MQRSVSANAFKAGQVYRSQRRVLSMDLEQDGTLSTRVIGNERKPYTQTITLEPHAGWVDIEGHCSCPVGLNCKHVAAALLEGLAGIPNRGEAAVAQSSARVGIAHPIRAVPEGPQGALSSELLGWLDDLDRARATADETYPATVAQRIVYVLAPLARGSRAAQLMVKPISARLLKDGRYSDSGRPYAPDSVTSGQPAKFLRPSDIRILAALARLRRETYTTDLLLARETAAPVLADILATDRAHWLSTDGPRLAPGGPRPARLVWTSHDGQALRPIFEAADDLVVLNATPPVYVDAKAGLIGPLETGFQPKIAAALLDAPPVPADRIAAFTAALRQRAPDLAAVGPVDAGPPDVVEVAPVPCLRLLTARLPVQASAPFRHYGHEAPLEPVGIARLSFRYGPAQVAPGEPRARLSRIEGGRVLDIRRDLAAERGHSNALGQIGFLPLSRVRPQVPPAHAHDFVPEGDDMGWLDAIYHDLPRLSAEGWQIEVADDFPFRLLRGDGAVQADIRESSGIDWFEFSLGLMVDGERIDLVDPIVSLIGAPSFDPDTFQGGEAEDEPFYLPLGDGRILAVPLSRIASIVAAIHDLAAGALLGEGRLRLRLADAVGLASFEEATLTAGLVWRGGEALRQMGRKLGSKGIPEAGLPASFRATLRPYQQQGVSWLAFLRDVGLGGVLADDMGLGKTVQALALLAMEKAEGRLDRPALVVAPTSLMANWRREAERFVPDLRVLVLHGFDRKTHFDAIGTSDLVLTTYPLIGRDHGVLNQTSWHMLILDEAQTIKNPEATTTKLIGTLDARHRFCLSGTPLENNLGELWSLFSFVLPGFLGDRTSFTRQWRTPIEKGGDSARARMLARRIKPFLLRRTKEEVASDLPAKTEIIERVEFGQAQRDIYEAVRLSMHALVQEAIASKGFARSQIVILDALLKMRQASCDPRLLKPTPKAAGRAGSAKLERLEELLRDLLAEKRRILIFSQFTSMLALIRLRLDISGTPYVILTGQTRDRDAVVRAFQEGEVPVFLVSLKAGGTGLNLTAADTVILYDPWWNPAVEDQAIDRAHRIGQDKPVFVHKLVASGTIEEKMEILKDRKRALADSMLDQDSAQTLAMTESDLDMLFGAG</sequence>
<dbReference type="SMART" id="SM00490">
    <property type="entry name" value="HELICc"/>
    <property type="match status" value="1"/>
</dbReference>
<keyword evidence="1" id="KW-0378">Hydrolase</keyword>
<dbReference type="SMART" id="SM00487">
    <property type="entry name" value="DEXDc"/>
    <property type="match status" value="1"/>
</dbReference>
<comment type="caution">
    <text evidence="6">The sequence shown here is derived from an EMBL/GenBank/DDBJ whole genome shotgun (WGS) entry which is preliminary data.</text>
</comment>
<dbReference type="GO" id="GO:0004386">
    <property type="term" value="F:helicase activity"/>
    <property type="evidence" value="ECO:0007669"/>
    <property type="project" value="UniProtKB-KW"/>
</dbReference>
<dbReference type="Pfam" id="PF04434">
    <property type="entry name" value="SWIM"/>
    <property type="match status" value="1"/>
</dbReference>
<dbReference type="EMBL" id="JAMOIM010000013">
    <property type="protein sequence ID" value="MCW6510094.1"/>
    <property type="molecule type" value="Genomic_DNA"/>
</dbReference>
<dbReference type="PROSITE" id="PS50966">
    <property type="entry name" value="ZF_SWIM"/>
    <property type="match status" value="1"/>
</dbReference>
<evidence type="ECO:0000259" key="3">
    <source>
        <dbReference type="PROSITE" id="PS50966"/>
    </source>
</evidence>
<reference evidence="6" key="1">
    <citation type="submission" date="2022-05" db="EMBL/GenBank/DDBJ databases">
        <authorList>
            <person name="Pankratov T."/>
        </authorList>
    </citation>
    <scope>NUCLEOTIDE SEQUENCE</scope>
    <source>
        <strain evidence="6">BP6-180914</strain>
    </source>
</reference>
<dbReference type="Proteomes" id="UP001165667">
    <property type="component" value="Unassembled WGS sequence"/>
</dbReference>
<evidence type="ECO:0000313" key="6">
    <source>
        <dbReference type="EMBL" id="MCW6510094.1"/>
    </source>
</evidence>
<dbReference type="CDD" id="cd18012">
    <property type="entry name" value="DEXQc_arch_SWI2_SNF2"/>
    <property type="match status" value="1"/>
</dbReference>
<feature type="domain" description="Helicase ATP-binding" evidence="4">
    <location>
        <begin position="666"/>
        <end position="826"/>
    </location>
</feature>
<dbReference type="InterPro" id="IPR049730">
    <property type="entry name" value="SNF2/RAD54-like_C"/>
</dbReference>
<dbReference type="CDD" id="cd18793">
    <property type="entry name" value="SF2_C_SNF"/>
    <property type="match status" value="1"/>
</dbReference>
<evidence type="ECO:0000256" key="1">
    <source>
        <dbReference type="ARBA" id="ARBA00022801"/>
    </source>
</evidence>
<dbReference type="GO" id="GO:0016787">
    <property type="term" value="F:hydrolase activity"/>
    <property type="evidence" value="ECO:0007669"/>
    <property type="project" value="UniProtKB-KW"/>
</dbReference>
<proteinExistence type="predicted"/>
<dbReference type="InterPro" id="IPR038718">
    <property type="entry name" value="SNF2-like_sf"/>
</dbReference>
<keyword evidence="2" id="KW-0479">Metal-binding</keyword>
<dbReference type="SUPFAM" id="SSF52540">
    <property type="entry name" value="P-loop containing nucleoside triphosphate hydrolases"/>
    <property type="match status" value="2"/>
</dbReference>
<evidence type="ECO:0000256" key="2">
    <source>
        <dbReference type="PROSITE-ProRule" id="PRU00325"/>
    </source>
</evidence>
<dbReference type="Gene3D" id="3.40.50.300">
    <property type="entry name" value="P-loop containing nucleotide triphosphate hydrolases"/>
    <property type="match status" value="1"/>
</dbReference>
<dbReference type="Pfam" id="PF00271">
    <property type="entry name" value="Helicase_C"/>
    <property type="match status" value="1"/>
</dbReference>
<keyword evidence="7" id="KW-1185">Reference proteome</keyword>
<evidence type="ECO:0000313" key="7">
    <source>
        <dbReference type="Proteomes" id="UP001165667"/>
    </source>
</evidence>
<feature type="domain" description="Helicase C-terminal" evidence="5">
    <location>
        <begin position="955"/>
        <end position="1112"/>
    </location>
</feature>
<dbReference type="Pfam" id="PF00176">
    <property type="entry name" value="SNF2-rel_dom"/>
    <property type="match status" value="1"/>
</dbReference>
<accession>A0AA41YWX5</accession>
<dbReference type="AlphaFoldDB" id="A0AA41YWX5"/>
<dbReference type="GO" id="GO:0005524">
    <property type="term" value="F:ATP binding"/>
    <property type="evidence" value="ECO:0007669"/>
    <property type="project" value="InterPro"/>
</dbReference>
<keyword evidence="6" id="KW-0547">Nucleotide-binding</keyword>
<protein>
    <submittedName>
        <fullName evidence="6">DEAD/DEAH box helicase</fullName>
    </submittedName>
</protein>
<evidence type="ECO:0000259" key="5">
    <source>
        <dbReference type="PROSITE" id="PS51194"/>
    </source>
</evidence>
<dbReference type="RefSeq" id="WP_282586467.1">
    <property type="nucleotide sequence ID" value="NZ_JAMOIM010000013.1"/>
</dbReference>
<dbReference type="PANTHER" id="PTHR10799">
    <property type="entry name" value="SNF2/RAD54 HELICASE FAMILY"/>
    <property type="match status" value="1"/>
</dbReference>
<dbReference type="GO" id="GO:0008270">
    <property type="term" value="F:zinc ion binding"/>
    <property type="evidence" value="ECO:0007669"/>
    <property type="project" value="UniProtKB-KW"/>
</dbReference>
<keyword evidence="6" id="KW-0347">Helicase</keyword>
<dbReference type="Gene3D" id="3.40.50.10810">
    <property type="entry name" value="Tandem AAA-ATPase domain"/>
    <property type="match status" value="1"/>
</dbReference>
<dbReference type="InterPro" id="IPR001650">
    <property type="entry name" value="Helicase_C-like"/>
</dbReference>
<dbReference type="InterPro" id="IPR027417">
    <property type="entry name" value="P-loop_NTPase"/>
</dbReference>
<evidence type="ECO:0000259" key="4">
    <source>
        <dbReference type="PROSITE" id="PS51192"/>
    </source>
</evidence>
<dbReference type="InterPro" id="IPR014001">
    <property type="entry name" value="Helicase_ATP-bd"/>
</dbReference>
<dbReference type="PROSITE" id="PS51192">
    <property type="entry name" value="HELICASE_ATP_BIND_1"/>
    <property type="match status" value="1"/>
</dbReference>
<organism evidence="6 7">
    <name type="scientific">Lichenifustis flavocetrariae</name>
    <dbReference type="NCBI Taxonomy" id="2949735"/>
    <lineage>
        <taxon>Bacteria</taxon>
        <taxon>Pseudomonadati</taxon>
        <taxon>Pseudomonadota</taxon>
        <taxon>Alphaproteobacteria</taxon>
        <taxon>Hyphomicrobiales</taxon>
        <taxon>Lichenihabitantaceae</taxon>
        <taxon>Lichenifustis</taxon>
    </lineage>
</organism>
<dbReference type="InterPro" id="IPR007527">
    <property type="entry name" value="Znf_SWIM"/>
</dbReference>
<dbReference type="InterPro" id="IPR000330">
    <property type="entry name" value="SNF2_N"/>
</dbReference>
<name>A0AA41YWX5_9HYPH</name>
<dbReference type="PROSITE" id="PS51194">
    <property type="entry name" value="HELICASE_CTER"/>
    <property type="match status" value="1"/>
</dbReference>
<keyword evidence="2" id="KW-0862">Zinc</keyword>
<keyword evidence="2" id="KW-0863">Zinc-finger</keyword>
<gene>
    <name evidence="6" type="ORF">M8523_18915</name>
</gene>
<keyword evidence="6" id="KW-0067">ATP-binding</keyword>
<feature type="domain" description="SWIM-type" evidence="3">
    <location>
        <begin position="45"/>
        <end position="83"/>
    </location>
</feature>